<reference evidence="2 3" key="1">
    <citation type="submission" date="2018-06" db="EMBL/GenBank/DDBJ databases">
        <title>Comparative genomics of Brasilonema spp. strains.</title>
        <authorList>
            <person name="Alvarenga D.O."/>
            <person name="Fiore M.F."/>
            <person name="Varani A.M."/>
        </authorList>
    </citation>
    <scope>NUCLEOTIDE SEQUENCE [LARGE SCALE GENOMIC DNA]</scope>
    <source>
        <strain evidence="2 3">CENA114</strain>
    </source>
</reference>
<sequence length="220" mass="25295">MQPDLLSLEITKGELRRLIGLNPDDVLRPSIMKDREKRFRFLINEIVVALLLSLIIVGFVYAFVILPTIGSSIILGIVLLTTVLIAIIVGRWFWRRFTYPRTLRVLLDQVDKYHKLVIAIAIHDQQITSGDTDSRIADREKVLTALQLMREDFVRALKTERIIRDNKELFTNNQELLVNNLTKLQALQVSSQASEYAQILNQSLQIAMSVQTEITKLREI</sequence>
<accession>A0A856MIH2</accession>
<keyword evidence="1" id="KW-0472">Membrane</keyword>
<feature type="transmembrane region" description="Helical" evidence="1">
    <location>
        <begin position="41"/>
        <end position="66"/>
    </location>
</feature>
<evidence type="ECO:0000313" key="2">
    <source>
        <dbReference type="EMBL" id="QDL11145.1"/>
    </source>
</evidence>
<keyword evidence="3" id="KW-1185">Reference proteome</keyword>
<evidence type="ECO:0000313" key="3">
    <source>
        <dbReference type="Proteomes" id="UP000503129"/>
    </source>
</evidence>
<protein>
    <submittedName>
        <fullName evidence="2">Uncharacterized protein</fullName>
    </submittedName>
</protein>
<keyword evidence="1" id="KW-0812">Transmembrane</keyword>
<gene>
    <name evidence="2" type="ORF">DP114_27540</name>
</gene>
<name>A0A856MIH2_9CYAN</name>
<proteinExistence type="predicted"/>
<dbReference type="Proteomes" id="UP000503129">
    <property type="component" value="Chromosome"/>
</dbReference>
<feature type="transmembrane region" description="Helical" evidence="1">
    <location>
        <begin position="72"/>
        <end position="94"/>
    </location>
</feature>
<dbReference type="RefSeq" id="WP_171977613.1">
    <property type="nucleotide sequence ID" value="NZ_CAWOXK010000001.1"/>
</dbReference>
<dbReference type="KEGG" id="bsen:DP114_27540"/>
<dbReference type="AlphaFoldDB" id="A0A856MIH2"/>
<evidence type="ECO:0000256" key="1">
    <source>
        <dbReference type="SAM" id="Phobius"/>
    </source>
</evidence>
<dbReference type="EMBL" id="CP030118">
    <property type="protein sequence ID" value="QDL11145.1"/>
    <property type="molecule type" value="Genomic_DNA"/>
</dbReference>
<keyword evidence="1" id="KW-1133">Transmembrane helix</keyword>
<organism evidence="2 3">
    <name type="scientific">Brasilonema sennae CENA114</name>
    <dbReference type="NCBI Taxonomy" id="415709"/>
    <lineage>
        <taxon>Bacteria</taxon>
        <taxon>Bacillati</taxon>
        <taxon>Cyanobacteriota</taxon>
        <taxon>Cyanophyceae</taxon>
        <taxon>Nostocales</taxon>
        <taxon>Scytonemataceae</taxon>
        <taxon>Brasilonema</taxon>
        <taxon>Bromeliae group (in: Brasilonema)</taxon>
    </lineage>
</organism>